<feature type="repeat" description="TPR" evidence="3">
    <location>
        <begin position="875"/>
        <end position="908"/>
    </location>
</feature>
<protein>
    <submittedName>
        <fullName evidence="4">Tetratricopeptide repeat protein</fullName>
    </submittedName>
</protein>
<keyword evidence="2 3" id="KW-0802">TPR repeat</keyword>
<proteinExistence type="predicted"/>
<organism evidence="4 5">
    <name type="scientific">Kribbella karoonensis</name>
    <dbReference type="NCBI Taxonomy" id="324851"/>
    <lineage>
        <taxon>Bacteria</taxon>
        <taxon>Bacillati</taxon>
        <taxon>Actinomycetota</taxon>
        <taxon>Actinomycetes</taxon>
        <taxon>Propionibacteriales</taxon>
        <taxon>Kribbellaceae</taxon>
        <taxon>Kribbella</taxon>
    </lineage>
</organism>
<name>A0ABN2DW05_9ACTN</name>
<feature type="repeat" description="TPR" evidence="3">
    <location>
        <begin position="637"/>
        <end position="670"/>
    </location>
</feature>
<keyword evidence="1" id="KW-0677">Repeat</keyword>
<feature type="repeat" description="TPR" evidence="3">
    <location>
        <begin position="841"/>
        <end position="874"/>
    </location>
</feature>
<dbReference type="Pfam" id="PF14559">
    <property type="entry name" value="TPR_19"/>
    <property type="match status" value="1"/>
</dbReference>
<dbReference type="Pfam" id="PF07719">
    <property type="entry name" value="TPR_2"/>
    <property type="match status" value="1"/>
</dbReference>
<dbReference type="Pfam" id="PF13432">
    <property type="entry name" value="TPR_16"/>
    <property type="match status" value="2"/>
</dbReference>
<dbReference type="Gene3D" id="1.25.40.10">
    <property type="entry name" value="Tetratricopeptide repeat domain"/>
    <property type="match status" value="5"/>
</dbReference>
<dbReference type="SUPFAM" id="SSF48452">
    <property type="entry name" value="TPR-like"/>
    <property type="match status" value="2"/>
</dbReference>
<dbReference type="SMART" id="SM00028">
    <property type="entry name" value="TPR"/>
    <property type="match status" value="14"/>
</dbReference>
<dbReference type="PANTHER" id="PTHR44858">
    <property type="entry name" value="TETRATRICOPEPTIDE REPEAT PROTEIN 6"/>
    <property type="match status" value="1"/>
</dbReference>
<dbReference type="InterPro" id="IPR013105">
    <property type="entry name" value="TPR_2"/>
</dbReference>
<evidence type="ECO:0000313" key="4">
    <source>
        <dbReference type="EMBL" id="GAA1588319.1"/>
    </source>
</evidence>
<dbReference type="InterPro" id="IPR027417">
    <property type="entry name" value="P-loop_NTPase"/>
</dbReference>
<sequence>MTEKGFSLQDLIRSRQAGAFVGRTDSLRAFEQNLTLSPDDPRRRFVFTLSGDAGIGKTSLVRQWERVARGHGYATGYVDEAALDVPSAIELLARGLADGGATCPAFTEKLAQYRKHRHTVDSDPGAPSGISSLLTRSAVRIGLRATEDIPVVGAFAGEIDKDAVAQQADQARAFLARRFAKRQDIDLLLAPVDVLTTALVDDLRTIAVRRPIALFVDTFERTGPILDDWLLELLEGRHGSLPPNIVLAVSGQRPVDANRWSDYLGIRTDIELDVFTTDETRQLLAGRGVDDASTVELIVRLSGGLPVLVATLAESSATHGTAELTDQSDTAVDRFLKWEPDRERRDAARFGALPRRLDREVLSVAGCGPDDFDWLRRLPFVVGHTDGYHYHDVVRTPMLRSLRLEAPGDWTARHLALAEHYECRRANLGLSDQETWKDSRCQDLMLEEEYHRLCATGTTAMPGALSRLITYYGYSSDSAARWAQMITQAGQDSGADEVQARGDQLTVWLRSGVDGELKLLSSLGTDPMLDGAYRGTALAERSAVHERSGNYEAALLDLDKADALRPDVSWIIAWRGSACVELGKFEQALEDLDRAIELRPGYAYALCTRSLVHLRFKRLDSALEDINRCLATEPDVAFYLGSRGAVYQQLRRFPEARADFDRAVELASEDALHHAARASLSIDEERYAEALADLDQALAIDPDYVWALVARSHVLRRLKRYPEAIADVDHALTREPDDRGAMAARFLVNEAAKNFPAAFADISWLLDADPESAALLGRRANLLRLEGRFDEALADIDRAIALDPDDAWALGSRGRLHQAQQRPAEALVDLDRALGITPRAAWILATRGEVLRDLGRRQEAVEDLDLAIEIDPELTWAYAARGSAYFDDGDLDRAAADLDRAVALDPEYAWPLARRGGLRLLRGRYPEALTDLQRAVELSPNYTWAIRQRATAHERAGNLAAARLDHDLAVELRPDSLGIVRRRAVFLLRTGQHDEALRDLTRIVEAAPHDEKGWTTRGEFYQTIGDDAAALIDFGRAAAEAPADDWCAYRRALSHLRLGDTATAHELLTAAISSAGTPSEHPVKGQRDVLNQIVYLTALGDPEAARQRLETVLTAQPLADLLHEAVADLTDLATFIGRERVEPLLALL</sequence>
<accession>A0ABN2DW05</accession>
<dbReference type="PANTHER" id="PTHR44858:SF1">
    <property type="entry name" value="UDP-N-ACETYLGLUCOSAMINE--PEPTIDE N-ACETYLGLUCOSAMINYLTRANSFERASE SPINDLY-RELATED"/>
    <property type="match status" value="1"/>
</dbReference>
<reference evidence="4 5" key="1">
    <citation type="journal article" date="2019" name="Int. J. Syst. Evol. Microbiol.">
        <title>The Global Catalogue of Microorganisms (GCM) 10K type strain sequencing project: providing services to taxonomists for standard genome sequencing and annotation.</title>
        <authorList>
            <consortium name="The Broad Institute Genomics Platform"/>
            <consortium name="The Broad Institute Genome Sequencing Center for Infectious Disease"/>
            <person name="Wu L."/>
            <person name="Ma J."/>
        </authorList>
    </citation>
    <scope>NUCLEOTIDE SEQUENCE [LARGE SCALE GENOMIC DNA]</scope>
    <source>
        <strain evidence="4 5">JCM 14304</strain>
    </source>
</reference>
<comment type="caution">
    <text evidence="4">The sequence shown here is derived from an EMBL/GenBank/DDBJ whole genome shotgun (WGS) entry which is preliminary data.</text>
</comment>
<evidence type="ECO:0000256" key="3">
    <source>
        <dbReference type="PROSITE-ProRule" id="PRU00339"/>
    </source>
</evidence>
<dbReference type="InterPro" id="IPR011990">
    <property type="entry name" value="TPR-like_helical_dom_sf"/>
</dbReference>
<evidence type="ECO:0000313" key="5">
    <source>
        <dbReference type="Proteomes" id="UP001500190"/>
    </source>
</evidence>
<feature type="repeat" description="TPR" evidence="3">
    <location>
        <begin position="569"/>
        <end position="602"/>
    </location>
</feature>
<dbReference type="InterPro" id="IPR019734">
    <property type="entry name" value="TPR_rpt"/>
</dbReference>
<dbReference type="EMBL" id="BAAAND010000006">
    <property type="protein sequence ID" value="GAA1588319.1"/>
    <property type="molecule type" value="Genomic_DNA"/>
</dbReference>
<keyword evidence="5" id="KW-1185">Reference proteome</keyword>
<dbReference type="Pfam" id="PF13181">
    <property type="entry name" value="TPR_8"/>
    <property type="match status" value="1"/>
</dbReference>
<evidence type="ECO:0000256" key="1">
    <source>
        <dbReference type="ARBA" id="ARBA00022737"/>
    </source>
</evidence>
<dbReference type="PROSITE" id="PS50005">
    <property type="entry name" value="TPR"/>
    <property type="match status" value="6"/>
</dbReference>
<dbReference type="RefSeq" id="WP_344193071.1">
    <property type="nucleotide sequence ID" value="NZ_BAAAND010000006.1"/>
</dbReference>
<feature type="repeat" description="TPR" evidence="3">
    <location>
        <begin position="773"/>
        <end position="806"/>
    </location>
</feature>
<dbReference type="InterPro" id="IPR050498">
    <property type="entry name" value="Ycf3"/>
</dbReference>
<evidence type="ECO:0000256" key="2">
    <source>
        <dbReference type="ARBA" id="ARBA00022803"/>
    </source>
</evidence>
<dbReference type="Proteomes" id="UP001500190">
    <property type="component" value="Unassembled WGS sequence"/>
</dbReference>
<gene>
    <name evidence="4" type="ORF">GCM10009742_38440</name>
</gene>
<dbReference type="SUPFAM" id="SSF52540">
    <property type="entry name" value="P-loop containing nucleoside triphosphate hydrolases"/>
    <property type="match status" value="1"/>
</dbReference>
<feature type="repeat" description="TPR" evidence="3">
    <location>
        <begin position="909"/>
        <end position="942"/>
    </location>
</feature>